<dbReference type="AlphaFoldDB" id="A0A8P4JWD0"/>
<dbReference type="PANTHER" id="PTHR31025">
    <property type="entry name" value="SI:CH211-196P9.1-RELATED"/>
    <property type="match status" value="1"/>
</dbReference>
<dbReference type="GeneTree" id="ENSGT00950000182912"/>
<protein>
    <submittedName>
        <fullName evidence="1">Uncharacterized protein</fullName>
    </submittedName>
</protein>
<evidence type="ECO:0000313" key="2">
    <source>
        <dbReference type="Proteomes" id="UP000694389"/>
    </source>
</evidence>
<reference evidence="1" key="1">
    <citation type="submission" date="2025-08" db="UniProtKB">
        <authorList>
            <consortium name="Ensembl"/>
        </authorList>
    </citation>
    <scope>IDENTIFICATION</scope>
</reference>
<organism evidence="1 2">
    <name type="scientific">Dicentrarchus labrax</name>
    <name type="common">European seabass</name>
    <name type="synonym">Morone labrax</name>
    <dbReference type="NCBI Taxonomy" id="13489"/>
    <lineage>
        <taxon>Eukaryota</taxon>
        <taxon>Metazoa</taxon>
        <taxon>Chordata</taxon>
        <taxon>Craniata</taxon>
        <taxon>Vertebrata</taxon>
        <taxon>Euteleostomi</taxon>
        <taxon>Actinopterygii</taxon>
        <taxon>Neopterygii</taxon>
        <taxon>Teleostei</taxon>
        <taxon>Neoteleostei</taxon>
        <taxon>Acanthomorphata</taxon>
        <taxon>Eupercaria</taxon>
        <taxon>Moronidae</taxon>
        <taxon>Dicentrarchus</taxon>
    </lineage>
</organism>
<reference evidence="1" key="2">
    <citation type="submission" date="2025-09" db="UniProtKB">
        <authorList>
            <consortium name="Ensembl"/>
        </authorList>
    </citation>
    <scope>IDENTIFICATION</scope>
</reference>
<keyword evidence="2" id="KW-1185">Reference proteome</keyword>
<proteinExistence type="predicted"/>
<name>A0A8P4JWD0_DICLA</name>
<dbReference type="Proteomes" id="UP000694389">
    <property type="component" value="Unassembled WGS sequence"/>
</dbReference>
<sequence length="115" mass="12953">MRICTDTFISGENFDDSAVNVEEELAAETMALYLVRNEDGQVRDVGIVIEGSIILNHLGDLSRACCYLLGLTYALDLKYPKTLKYIFELFQKMLVEVDAGNLSTKVQRLKNNVMI</sequence>
<dbReference type="Ensembl" id="ENSDLAT00005081650.1">
    <property type="protein sequence ID" value="ENSDLAP00005064005.1"/>
    <property type="gene ID" value="ENSDLAG00005034834.1"/>
</dbReference>
<dbReference type="PANTHER" id="PTHR31025:SF25">
    <property type="entry name" value="ZINC FINGER (C2H2)-60"/>
    <property type="match status" value="1"/>
</dbReference>
<accession>A0A8P4JWD0</accession>
<evidence type="ECO:0000313" key="1">
    <source>
        <dbReference type="Ensembl" id="ENSDLAP00005064005.1"/>
    </source>
</evidence>